<dbReference type="Proteomes" id="UP001214201">
    <property type="component" value="Chromosome"/>
</dbReference>
<keyword evidence="3" id="KW-1185">Reference proteome</keyword>
<dbReference type="RefSeq" id="WP_167526890.1">
    <property type="nucleotide sequence ID" value="NZ_CP033326.1"/>
</dbReference>
<organism evidence="2 3">
    <name type="scientific">Xanthomonas cucurbitae</name>
    <dbReference type="NCBI Taxonomy" id="56453"/>
    <lineage>
        <taxon>Bacteria</taxon>
        <taxon>Pseudomonadati</taxon>
        <taxon>Pseudomonadota</taxon>
        <taxon>Gammaproteobacteria</taxon>
        <taxon>Lysobacterales</taxon>
        <taxon>Lysobacteraceae</taxon>
        <taxon>Xanthomonas</taxon>
    </lineage>
</organism>
<dbReference type="EMBL" id="CP082214">
    <property type="protein sequence ID" value="WDM69963.1"/>
    <property type="molecule type" value="Genomic_DNA"/>
</dbReference>
<feature type="compositionally biased region" description="Basic and acidic residues" evidence="1">
    <location>
        <begin position="20"/>
        <end position="47"/>
    </location>
</feature>
<evidence type="ECO:0000313" key="2">
    <source>
        <dbReference type="EMBL" id="WDM69963.1"/>
    </source>
</evidence>
<sequence>MSQHPRQPDDAADDANGVAESRESHKQDETAKQRPGQDDLKVHDEHSRRPKRQHGQDD</sequence>
<proteinExistence type="predicted"/>
<gene>
    <name evidence="2" type="ORF">K6978_10830</name>
</gene>
<evidence type="ECO:0000256" key="1">
    <source>
        <dbReference type="SAM" id="MobiDB-lite"/>
    </source>
</evidence>
<reference evidence="2 3" key="1">
    <citation type="submission" date="2021-08" db="EMBL/GenBank/DDBJ databases">
        <title>Genome sequences of Xanthomonas cucurbitae isolates from 5 Midwestern US states.</title>
        <authorList>
            <person name="Hind S.R."/>
        </authorList>
    </citation>
    <scope>NUCLEOTIDE SEQUENCE [LARGE SCALE GENOMIC DNA]</scope>
    <source>
        <strain evidence="2 3">OH_261</strain>
    </source>
</reference>
<feature type="region of interest" description="Disordered" evidence="1">
    <location>
        <begin position="1"/>
        <end position="58"/>
    </location>
</feature>
<protein>
    <submittedName>
        <fullName evidence="2">Uncharacterized protein</fullName>
    </submittedName>
</protein>
<evidence type="ECO:0000313" key="3">
    <source>
        <dbReference type="Proteomes" id="UP001214201"/>
    </source>
</evidence>
<accession>A0ABY7Y7X6</accession>
<name>A0ABY7Y7X6_9XANT</name>
<feature type="compositionally biased region" description="Basic residues" evidence="1">
    <location>
        <begin position="48"/>
        <end position="58"/>
    </location>
</feature>